<proteinExistence type="predicted"/>
<evidence type="ECO:0000313" key="1">
    <source>
        <dbReference type="EMBL" id="KAH9517364.1"/>
    </source>
</evidence>
<name>A0A922L6K8_DERFA</name>
<evidence type="ECO:0000313" key="2">
    <source>
        <dbReference type="Proteomes" id="UP000790347"/>
    </source>
</evidence>
<organism evidence="1 2">
    <name type="scientific">Dermatophagoides farinae</name>
    <name type="common">American house dust mite</name>
    <dbReference type="NCBI Taxonomy" id="6954"/>
    <lineage>
        <taxon>Eukaryota</taxon>
        <taxon>Metazoa</taxon>
        <taxon>Ecdysozoa</taxon>
        <taxon>Arthropoda</taxon>
        <taxon>Chelicerata</taxon>
        <taxon>Arachnida</taxon>
        <taxon>Acari</taxon>
        <taxon>Acariformes</taxon>
        <taxon>Sarcoptiformes</taxon>
        <taxon>Astigmata</taxon>
        <taxon>Psoroptidia</taxon>
        <taxon>Analgoidea</taxon>
        <taxon>Pyroglyphidae</taxon>
        <taxon>Dermatophagoidinae</taxon>
        <taxon>Dermatophagoides</taxon>
    </lineage>
</organism>
<dbReference type="EMBL" id="ASGP02000003">
    <property type="protein sequence ID" value="KAH9517364.1"/>
    <property type="molecule type" value="Genomic_DNA"/>
</dbReference>
<sequence>MNEVYSITIVRNAATYSASPIGGFNAPLNPIFTLKPIPGPIPISDNYYKHTLTSFNATRVANSITQPAAIRAAPAVCISFHVVSESTPIPPHGNMTNDLIAGSIL</sequence>
<reference evidence="1" key="2">
    <citation type="journal article" date="2022" name="Res Sq">
        <title>Comparative Genomics Reveals Insights into the Divergent Evolution of Astigmatic Mites and Household Pest Adaptations.</title>
        <authorList>
            <person name="Xiong Q."/>
            <person name="Wan A.T.-Y."/>
            <person name="Liu X.-Y."/>
            <person name="Fung C.S.-H."/>
            <person name="Xiao X."/>
            <person name="Malainual N."/>
            <person name="Hou J."/>
            <person name="Wang L."/>
            <person name="Wang M."/>
            <person name="Yang K."/>
            <person name="Cui Y."/>
            <person name="Leung E."/>
            <person name="Nong W."/>
            <person name="Shin S.-K."/>
            <person name="Au S."/>
            <person name="Jeong K.Y."/>
            <person name="Chew F.T."/>
            <person name="Hui J."/>
            <person name="Leung T.F."/>
            <person name="Tungtrongchitr A."/>
            <person name="Zhong N."/>
            <person name="Liu Z."/>
            <person name="Tsui S."/>
        </authorList>
    </citation>
    <scope>NUCLEOTIDE SEQUENCE</scope>
    <source>
        <strain evidence="1">Derf</strain>
        <tissue evidence="1">Whole organism</tissue>
    </source>
</reference>
<accession>A0A922L6K8</accession>
<protein>
    <submittedName>
        <fullName evidence="1">Uncharacterized protein</fullName>
    </submittedName>
</protein>
<reference evidence="1" key="1">
    <citation type="submission" date="2013-05" db="EMBL/GenBank/DDBJ databases">
        <authorList>
            <person name="Yim A.K.Y."/>
            <person name="Chan T.F."/>
            <person name="Ji K.M."/>
            <person name="Liu X.Y."/>
            <person name="Zhou J.W."/>
            <person name="Li R.Q."/>
            <person name="Yang K.Y."/>
            <person name="Li J."/>
            <person name="Li M."/>
            <person name="Law P.T.W."/>
            <person name="Wu Y.L."/>
            <person name="Cai Z.L."/>
            <person name="Qin H."/>
            <person name="Bao Y."/>
            <person name="Leung R.K.K."/>
            <person name="Ng P.K.S."/>
            <person name="Zou J."/>
            <person name="Zhong X.J."/>
            <person name="Ran P.X."/>
            <person name="Zhong N.S."/>
            <person name="Liu Z.G."/>
            <person name="Tsui S.K.W."/>
        </authorList>
    </citation>
    <scope>NUCLEOTIDE SEQUENCE</scope>
    <source>
        <strain evidence="1">Derf</strain>
        <tissue evidence="1">Whole organism</tissue>
    </source>
</reference>
<dbReference type="AlphaFoldDB" id="A0A922L6K8"/>
<dbReference type="Proteomes" id="UP000790347">
    <property type="component" value="Unassembled WGS sequence"/>
</dbReference>
<gene>
    <name evidence="1" type="ORF">DERF_008042</name>
</gene>
<keyword evidence="2" id="KW-1185">Reference proteome</keyword>
<comment type="caution">
    <text evidence="1">The sequence shown here is derived from an EMBL/GenBank/DDBJ whole genome shotgun (WGS) entry which is preliminary data.</text>
</comment>